<dbReference type="GO" id="GO:0009116">
    <property type="term" value="P:nucleoside metabolic process"/>
    <property type="evidence" value="ECO:0007669"/>
    <property type="project" value="InterPro"/>
</dbReference>
<dbReference type="InterPro" id="IPR027417">
    <property type="entry name" value="P-loop_NTPase"/>
</dbReference>
<dbReference type="PROSITE" id="PS50088">
    <property type="entry name" value="ANK_REPEAT"/>
    <property type="match status" value="10"/>
</dbReference>
<dbReference type="PANTHER" id="PTHR24166">
    <property type="entry name" value="ROLLING PEBBLES, ISOFORM B"/>
    <property type="match status" value="1"/>
</dbReference>
<evidence type="ECO:0000259" key="4">
    <source>
        <dbReference type="Pfam" id="PF22939"/>
    </source>
</evidence>
<sequence length="1280" mass="142855">MAPRKLDYDAYTVGWVCAVECELNAARALLDEKDENLEPALHDGNLYLLGRFEKHNVVITSTTGYGTNSATQAVTNMIRTFPNIRFGLMVGIGGAVPGESPCQPMKDIRLGDIVVSEPKGNHGGVLNYDMGKWRNDREFSIESHLNSPPSILRQAVTQLRLEQRFGEGKMSHYTEQALDLLHSLADAEDASFPGWEEDRLFKADYGHVNPTHEHCRECDSTEIVERLARPSNTPVVHYGLIASGNAVMRSATLRDRLRNAWNIKCFEMEAAGLMNHFPCLVIRGLCDYSDSHKTGRWQAYAAVVAAAYAKDLLRIIGLERIKSTEVATDNMKDVINAISHVDDGVQKLKKTIDDTYRRKILDWLSLIDHESEQIDFFATRQENTGQWFLDSNEFQRWLNEPNQTLLCQGIPGAGKTVMTSIVVHDLYQRFSRVNSIGIAYVYGNFLRRNEQQLPAILSSLLKQLCQLLPELPACVTEAYERFWTHRIHPSPEKLLQILGTVMTSCRKTYVVVDALDEIETSDGTCRQLLAALFRLKDIAPMSLMASSRHVADITSTFRRNGSHFIEIRALDNDIRSYIDAQLNKARLFVSEDQELRSSIKETIVHAVDGMFLLAKLHLDSLGDKICKGDVKRALKNLPTGADAYDRVYDESMFRVQSQTENLKNLARRALMWTVCTKKLLTVEGLQQALAITSTTKTLDADNMPDIDLVIEVCSGLIKFDEKSKVIRLVHFTAQEYFQRKWKMWFGDANSEIAWVCVSYLSLGTPKLGNDTEAPDSQWSSLYDYASLNWQYHARLDPTDDTFTRRLLEDPSVVAHWDRTTSPRCFCGDGPSSGCFKAPTNASPLHFAVYHGTETSVKLLLEQGSDCNKEDKYQRTPLAWAAERSAVPAARALLDAGANVNHVDYLGCTPLSYAAGMGNPEIVQLLLERGANVERKDNSGQAPFVKACSRWENSDRDAIMDLFLTRYTDILALIMDPEALDEMVQWARANKGDDFVRMIEEKSPPEAKSASLLVASREGDLDDVKRLLKEGANPDYRDPPWGRSPLSQAAEYNETAVVSHLLEHGVCPDMLDVNGYADSQNNAGLTPLWWAIRNGNVGPTRALLNHGADPYKAGQNKEKGGAIHWAAEIGRTEMIKILLEKDPQINERDNYHQQTPLSWAAERGHLQSVRLLLDHGADQKLADKNGRQPLSWAAQNGHEQVVSCLLGELEEDIDLQDNTGKTPLCYAALGGRGEVVGVLLSKGADHSVKDQDGRDALQYALQNGKKAAIGAFSANGIAVSN</sequence>
<dbReference type="InterPro" id="IPR036770">
    <property type="entry name" value="Ankyrin_rpt-contain_sf"/>
</dbReference>
<feature type="domain" description="Nephrocystin 3-like N-terminal" evidence="5">
    <location>
        <begin position="383"/>
        <end position="548"/>
    </location>
</feature>
<feature type="repeat" description="ANK" evidence="3">
    <location>
        <begin position="1006"/>
        <end position="1038"/>
    </location>
</feature>
<dbReference type="PROSITE" id="PS50297">
    <property type="entry name" value="ANK_REP_REGION"/>
    <property type="match status" value="6"/>
</dbReference>
<evidence type="ECO:0000256" key="3">
    <source>
        <dbReference type="PROSITE-ProRule" id="PRU00023"/>
    </source>
</evidence>
<dbReference type="GO" id="GO:0003824">
    <property type="term" value="F:catalytic activity"/>
    <property type="evidence" value="ECO:0007669"/>
    <property type="project" value="InterPro"/>
</dbReference>
<keyword evidence="7" id="KW-1185">Reference proteome</keyword>
<dbReference type="SMART" id="SM00248">
    <property type="entry name" value="ANK"/>
    <property type="match status" value="12"/>
</dbReference>
<feature type="repeat" description="ANK" evidence="3">
    <location>
        <begin position="905"/>
        <end position="937"/>
    </location>
</feature>
<evidence type="ECO:0000313" key="6">
    <source>
        <dbReference type="EMBL" id="OQD66739.1"/>
    </source>
</evidence>
<dbReference type="SUPFAM" id="SSF48403">
    <property type="entry name" value="Ankyrin repeat"/>
    <property type="match status" value="2"/>
</dbReference>
<proteinExistence type="predicted"/>
<dbReference type="SUPFAM" id="SSF52540">
    <property type="entry name" value="P-loop containing nucleoside triphosphate hydrolases"/>
    <property type="match status" value="1"/>
</dbReference>
<feature type="repeat" description="ANK" evidence="3">
    <location>
        <begin position="839"/>
        <end position="871"/>
    </location>
</feature>
<comment type="caution">
    <text evidence="6">The sequence shown here is derived from an EMBL/GenBank/DDBJ whole genome shotgun (WGS) entry which is preliminary data.</text>
</comment>
<dbReference type="Pfam" id="PF24883">
    <property type="entry name" value="NPHP3_N"/>
    <property type="match status" value="1"/>
</dbReference>
<dbReference type="EMBL" id="MDYM01000004">
    <property type="protein sequence ID" value="OQD66739.1"/>
    <property type="molecule type" value="Genomic_DNA"/>
</dbReference>
<dbReference type="AlphaFoldDB" id="A0A1V6NQ83"/>
<dbReference type="InterPro" id="IPR054471">
    <property type="entry name" value="GPIID_WHD"/>
</dbReference>
<dbReference type="InterPro" id="IPR035994">
    <property type="entry name" value="Nucleoside_phosphorylase_sf"/>
</dbReference>
<evidence type="ECO:0000259" key="5">
    <source>
        <dbReference type="Pfam" id="PF24883"/>
    </source>
</evidence>
<dbReference type="Gene3D" id="1.25.40.20">
    <property type="entry name" value="Ankyrin repeat-containing domain"/>
    <property type="match status" value="3"/>
</dbReference>
<accession>A0A1V6NQ83</accession>
<evidence type="ECO:0000256" key="1">
    <source>
        <dbReference type="ARBA" id="ARBA00022737"/>
    </source>
</evidence>
<feature type="repeat" description="ANK" evidence="3">
    <location>
        <begin position="1184"/>
        <end position="1217"/>
    </location>
</feature>
<dbReference type="PANTHER" id="PTHR24166:SF48">
    <property type="entry name" value="PROTEIN VAPYRIN"/>
    <property type="match status" value="1"/>
</dbReference>
<dbReference type="Gene3D" id="3.40.50.1580">
    <property type="entry name" value="Nucleoside phosphorylase domain"/>
    <property type="match status" value="1"/>
</dbReference>
<dbReference type="InterPro" id="IPR056884">
    <property type="entry name" value="NPHP3-like_N"/>
</dbReference>
<evidence type="ECO:0000256" key="2">
    <source>
        <dbReference type="ARBA" id="ARBA00023043"/>
    </source>
</evidence>
<name>A0A1V6NQ83_PENPO</name>
<feature type="repeat" description="ANK" evidence="3">
    <location>
        <begin position="1082"/>
        <end position="1114"/>
    </location>
</feature>
<dbReference type="Pfam" id="PF22939">
    <property type="entry name" value="WHD_GPIID"/>
    <property type="match status" value="1"/>
</dbReference>
<dbReference type="Proteomes" id="UP000191408">
    <property type="component" value="Unassembled WGS sequence"/>
</dbReference>
<gene>
    <name evidence="6" type="ORF">PENPOL_c004G02564</name>
</gene>
<dbReference type="Pfam" id="PF12796">
    <property type="entry name" value="Ank_2"/>
    <property type="match status" value="4"/>
</dbReference>
<feature type="domain" description="GPI inositol-deacylase winged helix" evidence="4">
    <location>
        <begin position="658"/>
        <end position="739"/>
    </location>
</feature>
<dbReference type="OrthoDB" id="195446at2759"/>
<dbReference type="STRING" id="60169.A0A1V6NQ83"/>
<feature type="repeat" description="ANK" evidence="3">
    <location>
        <begin position="1040"/>
        <end position="1072"/>
    </location>
</feature>
<keyword evidence="2 3" id="KW-0040">ANK repeat</keyword>
<feature type="repeat" description="ANK" evidence="3">
    <location>
        <begin position="1218"/>
        <end position="1250"/>
    </location>
</feature>
<feature type="repeat" description="ANK" evidence="3">
    <location>
        <begin position="872"/>
        <end position="904"/>
    </location>
</feature>
<evidence type="ECO:0000313" key="7">
    <source>
        <dbReference type="Proteomes" id="UP000191408"/>
    </source>
</evidence>
<dbReference type="SUPFAM" id="SSF53167">
    <property type="entry name" value="Purine and uridine phosphorylases"/>
    <property type="match status" value="1"/>
</dbReference>
<reference evidence="7" key="1">
    <citation type="journal article" date="2017" name="Nat. Microbiol.">
        <title>Global analysis of biosynthetic gene clusters reveals vast potential of secondary metabolite production in Penicillium species.</title>
        <authorList>
            <person name="Nielsen J.C."/>
            <person name="Grijseels S."/>
            <person name="Prigent S."/>
            <person name="Ji B."/>
            <person name="Dainat J."/>
            <person name="Nielsen K.F."/>
            <person name="Frisvad J.C."/>
            <person name="Workman M."/>
            <person name="Nielsen J."/>
        </authorList>
    </citation>
    <scope>NUCLEOTIDE SEQUENCE [LARGE SCALE GENOMIC DNA]</scope>
    <source>
        <strain evidence="7">IBT 4502</strain>
    </source>
</reference>
<feature type="repeat" description="ANK" evidence="3">
    <location>
        <begin position="1117"/>
        <end position="1149"/>
    </location>
</feature>
<feature type="repeat" description="ANK" evidence="3">
    <location>
        <begin position="1151"/>
        <end position="1183"/>
    </location>
</feature>
<dbReference type="Gene3D" id="3.40.50.300">
    <property type="entry name" value="P-loop containing nucleotide triphosphate hydrolases"/>
    <property type="match status" value="1"/>
</dbReference>
<dbReference type="InterPro" id="IPR002110">
    <property type="entry name" value="Ankyrin_rpt"/>
</dbReference>
<protein>
    <submittedName>
        <fullName evidence="6">Uncharacterized protein</fullName>
    </submittedName>
</protein>
<organism evidence="6 7">
    <name type="scientific">Penicillium polonicum</name>
    <dbReference type="NCBI Taxonomy" id="60169"/>
    <lineage>
        <taxon>Eukaryota</taxon>
        <taxon>Fungi</taxon>
        <taxon>Dikarya</taxon>
        <taxon>Ascomycota</taxon>
        <taxon>Pezizomycotina</taxon>
        <taxon>Eurotiomycetes</taxon>
        <taxon>Eurotiomycetidae</taxon>
        <taxon>Eurotiales</taxon>
        <taxon>Aspergillaceae</taxon>
        <taxon>Penicillium</taxon>
    </lineage>
</organism>
<dbReference type="InterPro" id="IPR050889">
    <property type="entry name" value="Dendritic_Spine_Reg/Scaffold"/>
</dbReference>
<keyword evidence="1" id="KW-0677">Repeat</keyword>